<dbReference type="GO" id="GO:0016787">
    <property type="term" value="F:hydrolase activity"/>
    <property type="evidence" value="ECO:0007669"/>
    <property type="project" value="InterPro"/>
</dbReference>
<name>A0A445LPF2_GLYSO</name>
<dbReference type="PANTHER" id="PTHR23024">
    <property type="entry name" value="ARYLACETAMIDE DEACETYLASE"/>
    <property type="match status" value="1"/>
</dbReference>
<comment type="similarity">
    <text evidence="1">Belongs to the 'GDXG' lipolytic enzyme family.</text>
</comment>
<feature type="compositionally biased region" description="Polar residues" evidence="3">
    <location>
        <begin position="61"/>
        <end position="74"/>
    </location>
</feature>
<feature type="region of interest" description="Disordered" evidence="3">
    <location>
        <begin position="55"/>
        <end position="76"/>
    </location>
</feature>
<evidence type="ECO:0000256" key="2">
    <source>
        <dbReference type="PROSITE-ProRule" id="PRU10038"/>
    </source>
</evidence>
<comment type="caution">
    <text evidence="5">The sequence shown here is derived from an EMBL/GenBank/DDBJ whole genome shotgun (WGS) entry which is preliminary data.</text>
</comment>
<evidence type="ECO:0000256" key="3">
    <source>
        <dbReference type="SAM" id="MobiDB-lite"/>
    </source>
</evidence>
<dbReference type="EMBL" id="QZWG01000002">
    <property type="protein sequence ID" value="RZC24807.1"/>
    <property type="molecule type" value="Genomic_DNA"/>
</dbReference>
<feature type="domain" description="Alpha/beta hydrolase fold-3" evidence="4">
    <location>
        <begin position="152"/>
        <end position="370"/>
    </location>
</feature>
<keyword evidence="6" id="KW-1185">Reference proteome</keyword>
<dbReference type="InterPro" id="IPR033140">
    <property type="entry name" value="Lipase_GDXG_put_SER_AS"/>
</dbReference>
<accession>A0A445LPF2</accession>
<dbReference type="AlphaFoldDB" id="A0A445LPF2"/>
<feature type="active site" evidence="2">
    <location>
        <position position="240"/>
    </location>
</feature>
<dbReference type="Pfam" id="PF07859">
    <property type="entry name" value="Abhydrolase_3"/>
    <property type="match status" value="1"/>
</dbReference>
<dbReference type="SMR" id="A0A445LPF2"/>
<dbReference type="InterPro" id="IPR029058">
    <property type="entry name" value="AB_hydrolase_fold"/>
</dbReference>
<dbReference type="PANTHER" id="PTHR23024:SF619">
    <property type="entry name" value="CXE CARBOXYLESTERASE"/>
    <property type="match status" value="1"/>
</dbReference>
<reference evidence="5 6" key="1">
    <citation type="submission" date="2018-09" db="EMBL/GenBank/DDBJ databases">
        <title>A high-quality reference genome of wild soybean provides a powerful tool to mine soybean genomes.</title>
        <authorList>
            <person name="Xie M."/>
            <person name="Chung C.Y.L."/>
            <person name="Li M.-W."/>
            <person name="Wong F.-L."/>
            <person name="Chan T.-F."/>
            <person name="Lam H.-M."/>
        </authorList>
    </citation>
    <scope>NUCLEOTIDE SEQUENCE [LARGE SCALE GENOMIC DNA]</scope>
    <source>
        <strain evidence="6">cv. W05</strain>
        <tissue evidence="5">Hypocotyl of etiolated seedlings</tissue>
    </source>
</reference>
<dbReference type="Gramene" id="XM_028349342.1">
    <property type="protein sequence ID" value="XP_028205143.1"/>
    <property type="gene ID" value="LOC114388700"/>
</dbReference>
<evidence type="ECO:0000313" key="6">
    <source>
        <dbReference type="Proteomes" id="UP000289340"/>
    </source>
</evidence>
<evidence type="ECO:0000313" key="5">
    <source>
        <dbReference type="EMBL" id="RZC24807.1"/>
    </source>
</evidence>
<organism evidence="5 6">
    <name type="scientific">Glycine soja</name>
    <name type="common">Wild soybean</name>
    <dbReference type="NCBI Taxonomy" id="3848"/>
    <lineage>
        <taxon>Eukaryota</taxon>
        <taxon>Viridiplantae</taxon>
        <taxon>Streptophyta</taxon>
        <taxon>Embryophyta</taxon>
        <taxon>Tracheophyta</taxon>
        <taxon>Spermatophyta</taxon>
        <taxon>Magnoliopsida</taxon>
        <taxon>eudicotyledons</taxon>
        <taxon>Gunneridae</taxon>
        <taxon>Pentapetalae</taxon>
        <taxon>rosids</taxon>
        <taxon>fabids</taxon>
        <taxon>Fabales</taxon>
        <taxon>Fabaceae</taxon>
        <taxon>Papilionoideae</taxon>
        <taxon>50 kb inversion clade</taxon>
        <taxon>NPAAA clade</taxon>
        <taxon>indigoferoid/millettioid clade</taxon>
        <taxon>Phaseoleae</taxon>
        <taxon>Glycine</taxon>
        <taxon>Glycine subgen. Soja</taxon>
    </lineage>
</organism>
<evidence type="ECO:0000256" key="1">
    <source>
        <dbReference type="ARBA" id="ARBA00010515"/>
    </source>
</evidence>
<dbReference type="SUPFAM" id="SSF53474">
    <property type="entry name" value="alpha/beta-Hydrolases"/>
    <property type="match status" value="1"/>
</dbReference>
<dbReference type="PROSITE" id="PS01174">
    <property type="entry name" value="LIPASE_GDXG_SER"/>
    <property type="match status" value="1"/>
</dbReference>
<proteinExistence type="inferred from homology"/>
<gene>
    <name evidence="5" type="ORF">D0Y65_003819</name>
</gene>
<dbReference type="Gene3D" id="3.40.50.1820">
    <property type="entry name" value="alpha/beta hydrolase"/>
    <property type="match status" value="1"/>
</dbReference>
<dbReference type="InterPro" id="IPR013094">
    <property type="entry name" value="AB_hydrolase_3"/>
</dbReference>
<dbReference type="Proteomes" id="UP000289340">
    <property type="component" value="Chromosome 2"/>
</dbReference>
<dbReference type="InterPro" id="IPR050466">
    <property type="entry name" value="Carboxylest/Gibb_receptor"/>
</dbReference>
<evidence type="ECO:0000259" key="4">
    <source>
        <dbReference type="Pfam" id="PF07859"/>
    </source>
</evidence>
<protein>
    <submittedName>
        <fullName evidence="5">Putative carboxylesterase 2</fullName>
    </submittedName>
</protein>
<sequence length="393" mass="43408">MIRCSSLGAHHPLTLKYLNIPKKSNLPFVNLTSNSFLLPSLPPKAHNNPLQIPSQKLAKPLNSTPPSSIMASTTTEDDSEVTYDLSPVLKVYKSGRIERLAGTAVLPAGLDPETNVESKDIVISEENGIYARLFVPKRTTFSPPPQQKLPLLVYTHGGAFCIETPFSPNYHNLLNKVVSKANVVAVSVHYRRAPEHPVPTGHEDSWIALKWVASHVGGNGVDEWLNEHVDFEKVFLAGDSAGANIASYLGIRVGTEGLLGVKLEGVVLVHPFFWGEEPFGCEANRPEQAKKIHDLWRFACPSESGSDDPIINPSKDPKLGKLACERLLLCVAEKDLVRDRGLYYKELLEKNGWSGVAEVVETKDEDHVFHLFKPNCENAQVLIDQIVSFLKQD</sequence>